<sequence>MDRLDYIKQKLSVVPTEPGCYLMKDDQGVVIYVGKAKILRNRVRSYFTGAHDDKTTRLVSFIHDFEYIVTASEVESLLLELNLIKKYKPHFNINLKDDKSYPFIKITKETHPRLIVTRQVKKGTGYYFGPYPNAYSAHETKKLLDQIYPMRKCNKMPDKLCLYYHIGQCLGPCVYPVEQSEYDRMKKEISDFLNGENDDIVKQLEAKMYKSSEEMEFERAKEYRDLIQHINSILYDQNMMSTDMTTRDIFGFAVDKGWMSIQVFYIRQGKLIERKASLIPIYQSPEDEFYKFIGQFYLHQNEVLPREVHIPNGLDAEMLNSIVESKVIQPKRGKKKEMVDLAIKNAKISLSNKFELIAKNEERTIKAIEMLGEVMNIRTPFRIEAFDNSNIQGVDPVSAMVSFIDGKPSKKDYRKYKIKSVEGPDDYASMKEVIRRRYSRVLRDELPIPDLIIVDGGVGHMRAAQDVLTNELSLDIPVAGLVKNEKHKTSELLYGDAFEVVPLNKKSQAFYLLQRIQDEVHRFAIDFHRKTRSKTSVYSLLDNIDGIGPKRKKQLLNEFKSIKNMKTKSVDELKSVGLPIKVAESVYSKLHEDEG</sequence>
<dbReference type="RefSeq" id="WP_123807318.1">
    <property type="nucleotide sequence ID" value="NZ_RKRK01000002.1"/>
</dbReference>
<dbReference type="Pfam" id="PF02151">
    <property type="entry name" value="UVR"/>
    <property type="match status" value="1"/>
</dbReference>
<dbReference type="Gene3D" id="1.10.150.20">
    <property type="entry name" value="5' to 3' exonuclease, C-terminal subdomain"/>
    <property type="match status" value="1"/>
</dbReference>
<dbReference type="EMBL" id="RKRK01000002">
    <property type="protein sequence ID" value="RPF57754.1"/>
    <property type="molecule type" value="Genomic_DNA"/>
</dbReference>
<dbReference type="GO" id="GO:0009432">
    <property type="term" value="P:SOS response"/>
    <property type="evidence" value="ECO:0007669"/>
    <property type="project" value="UniProtKB-UniRule"/>
</dbReference>
<name>A0A3N5BIV5_9BACL</name>
<evidence type="ECO:0000313" key="11">
    <source>
        <dbReference type="EMBL" id="RPF57754.1"/>
    </source>
</evidence>
<evidence type="ECO:0000256" key="4">
    <source>
        <dbReference type="ARBA" id="ARBA00022881"/>
    </source>
</evidence>
<dbReference type="OrthoDB" id="9804933at2"/>
<keyword evidence="2 7" id="KW-0227">DNA damage</keyword>
<dbReference type="InterPro" id="IPR038476">
    <property type="entry name" value="UvrC_RNase_H_dom_sf"/>
</dbReference>
<dbReference type="CDD" id="cd10434">
    <property type="entry name" value="GIY-YIG_UvrC_Cho"/>
    <property type="match status" value="1"/>
</dbReference>
<dbReference type="NCBIfam" id="TIGR00194">
    <property type="entry name" value="uvrC"/>
    <property type="match status" value="1"/>
</dbReference>
<keyword evidence="4 7" id="KW-0267">Excision nuclease</keyword>
<dbReference type="GO" id="GO:0009381">
    <property type="term" value="F:excinuclease ABC activity"/>
    <property type="evidence" value="ECO:0007669"/>
    <property type="project" value="UniProtKB-UniRule"/>
</dbReference>
<dbReference type="FunFam" id="3.30.420.340:FF:000002">
    <property type="entry name" value="UvrABC system protein C"/>
    <property type="match status" value="1"/>
</dbReference>
<dbReference type="Gene3D" id="4.10.860.10">
    <property type="entry name" value="UVR domain"/>
    <property type="match status" value="1"/>
</dbReference>
<comment type="similarity">
    <text evidence="7">Belongs to the UvrC family.</text>
</comment>
<dbReference type="InterPro" id="IPR047296">
    <property type="entry name" value="GIY-YIG_UvrC_Cho"/>
</dbReference>
<dbReference type="GO" id="GO:0009380">
    <property type="term" value="C:excinuclease repair complex"/>
    <property type="evidence" value="ECO:0007669"/>
    <property type="project" value="InterPro"/>
</dbReference>
<dbReference type="GO" id="GO:0005737">
    <property type="term" value="C:cytoplasm"/>
    <property type="evidence" value="ECO:0007669"/>
    <property type="project" value="UniProtKB-SubCell"/>
</dbReference>
<dbReference type="PROSITE" id="PS50164">
    <property type="entry name" value="GIY_YIG"/>
    <property type="match status" value="1"/>
</dbReference>
<dbReference type="GO" id="GO:0006289">
    <property type="term" value="P:nucleotide-excision repair"/>
    <property type="evidence" value="ECO:0007669"/>
    <property type="project" value="UniProtKB-UniRule"/>
</dbReference>
<dbReference type="PROSITE" id="PS50165">
    <property type="entry name" value="UVRC"/>
    <property type="match status" value="1"/>
</dbReference>
<keyword evidence="1 7" id="KW-0963">Cytoplasm</keyword>
<dbReference type="InterPro" id="IPR001162">
    <property type="entry name" value="UvrC_RNase_H_dom"/>
</dbReference>
<keyword evidence="3 7" id="KW-0228">DNA excision</keyword>
<dbReference type="InterPro" id="IPR036876">
    <property type="entry name" value="UVR_dom_sf"/>
</dbReference>
<dbReference type="FunFam" id="4.10.860.10:FF:000007">
    <property type="entry name" value="UvrABC system protein C"/>
    <property type="match status" value="1"/>
</dbReference>
<keyword evidence="6 7" id="KW-0742">SOS response</keyword>
<comment type="function">
    <text evidence="7">The UvrABC repair system catalyzes the recognition and processing of DNA lesions. UvrC both incises the 5' and 3' sides of the lesion. The N-terminal half is responsible for the 3' incision and the C-terminal half is responsible for the 5' incision.</text>
</comment>
<dbReference type="InterPro" id="IPR035901">
    <property type="entry name" value="GIY-YIG_endonuc_sf"/>
</dbReference>
<gene>
    <name evidence="7" type="primary">uvrC</name>
    <name evidence="11" type="ORF">EDD62_0387</name>
</gene>
<evidence type="ECO:0000313" key="12">
    <source>
        <dbReference type="Proteomes" id="UP000277108"/>
    </source>
</evidence>
<proteinExistence type="inferred from homology"/>
<evidence type="ECO:0000256" key="6">
    <source>
        <dbReference type="ARBA" id="ARBA00023236"/>
    </source>
</evidence>
<dbReference type="SMART" id="SM00465">
    <property type="entry name" value="GIYc"/>
    <property type="match status" value="1"/>
</dbReference>
<evidence type="ECO:0000259" key="10">
    <source>
        <dbReference type="PROSITE" id="PS50165"/>
    </source>
</evidence>
<organism evidence="11 12">
    <name type="scientific">Abyssicoccus albus</name>
    <dbReference type="NCBI Taxonomy" id="1817405"/>
    <lineage>
        <taxon>Bacteria</taxon>
        <taxon>Bacillati</taxon>
        <taxon>Bacillota</taxon>
        <taxon>Bacilli</taxon>
        <taxon>Bacillales</taxon>
        <taxon>Abyssicoccaceae</taxon>
    </lineage>
</organism>
<dbReference type="Pfam" id="PF14520">
    <property type="entry name" value="HHH_5"/>
    <property type="match status" value="1"/>
</dbReference>
<evidence type="ECO:0000256" key="1">
    <source>
        <dbReference type="ARBA" id="ARBA00022490"/>
    </source>
</evidence>
<protein>
    <recommendedName>
        <fullName evidence="7">UvrABC system protein C</fullName>
        <shortName evidence="7">Protein UvrC</shortName>
    </recommendedName>
    <alternativeName>
        <fullName evidence="7">Excinuclease ABC subunit C</fullName>
    </alternativeName>
</protein>
<dbReference type="SUPFAM" id="SSF47781">
    <property type="entry name" value="RuvA domain 2-like"/>
    <property type="match status" value="1"/>
</dbReference>
<dbReference type="InterPro" id="IPR000305">
    <property type="entry name" value="GIY-YIG_endonuc"/>
</dbReference>
<dbReference type="PANTHER" id="PTHR30562:SF1">
    <property type="entry name" value="UVRABC SYSTEM PROTEIN C"/>
    <property type="match status" value="1"/>
</dbReference>
<feature type="domain" description="GIY-YIG" evidence="9">
    <location>
        <begin position="16"/>
        <end position="93"/>
    </location>
</feature>
<keyword evidence="5 7" id="KW-0234">DNA repair</keyword>
<comment type="subcellular location">
    <subcellularLocation>
        <location evidence="7">Cytoplasm</location>
    </subcellularLocation>
</comment>
<dbReference type="SUPFAM" id="SSF46600">
    <property type="entry name" value="C-terminal UvrC-binding domain of UvrB"/>
    <property type="match status" value="1"/>
</dbReference>
<comment type="subunit">
    <text evidence="7">Interacts with UvrB in an incision complex.</text>
</comment>
<feature type="domain" description="UvrC family homology region profile" evidence="10">
    <location>
        <begin position="249"/>
        <end position="468"/>
    </location>
</feature>
<dbReference type="GO" id="GO:0003677">
    <property type="term" value="F:DNA binding"/>
    <property type="evidence" value="ECO:0007669"/>
    <property type="project" value="UniProtKB-UniRule"/>
</dbReference>
<evidence type="ECO:0000256" key="7">
    <source>
        <dbReference type="HAMAP-Rule" id="MF_00203"/>
    </source>
</evidence>
<dbReference type="AlphaFoldDB" id="A0A3N5BIV5"/>
<dbReference type="Proteomes" id="UP000277108">
    <property type="component" value="Unassembled WGS sequence"/>
</dbReference>
<comment type="caution">
    <text evidence="11">The sequence shown here is derived from an EMBL/GenBank/DDBJ whole genome shotgun (WGS) entry which is preliminary data.</text>
</comment>
<dbReference type="SUPFAM" id="SSF82771">
    <property type="entry name" value="GIY-YIG endonuclease"/>
    <property type="match status" value="1"/>
</dbReference>
<dbReference type="InterPro" id="IPR001943">
    <property type="entry name" value="UVR_dom"/>
</dbReference>
<dbReference type="InterPro" id="IPR010994">
    <property type="entry name" value="RuvA_2-like"/>
</dbReference>
<dbReference type="InterPro" id="IPR050066">
    <property type="entry name" value="UvrABC_protein_C"/>
</dbReference>
<dbReference type="PANTHER" id="PTHR30562">
    <property type="entry name" value="UVRC/OXIDOREDUCTASE"/>
    <property type="match status" value="1"/>
</dbReference>
<dbReference type="InterPro" id="IPR004791">
    <property type="entry name" value="UvrC"/>
</dbReference>
<reference evidence="11 12" key="1">
    <citation type="submission" date="2018-11" db="EMBL/GenBank/DDBJ databases">
        <title>Genomic Encyclopedia of Type Strains, Phase IV (KMG-IV): sequencing the most valuable type-strain genomes for metagenomic binning, comparative biology and taxonomic classification.</title>
        <authorList>
            <person name="Goeker M."/>
        </authorList>
    </citation>
    <scope>NUCLEOTIDE SEQUENCE [LARGE SCALE GENOMIC DNA]</scope>
    <source>
        <strain evidence="11 12">DSM 29158</strain>
    </source>
</reference>
<evidence type="ECO:0000259" key="8">
    <source>
        <dbReference type="PROSITE" id="PS50151"/>
    </source>
</evidence>
<dbReference type="Pfam" id="PF22920">
    <property type="entry name" value="UvrC_RNaseH"/>
    <property type="match status" value="1"/>
</dbReference>
<evidence type="ECO:0000256" key="3">
    <source>
        <dbReference type="ARBA" id="ARBA00022769"/>
    </source>
</evidence>
<dbReference type="Pfam" id="PF01541">
    <property type="entry name" value="GIY-YIG"/>
    <property type="match status" value="1"/>
</dbReference>
<accession>A0A3N5BIV5</accession>
<dbReference type="PROSITE" id="PS50151">
    <property type="entry name" value="UVR"/>
    <property type="match status" value="1"/>
</dbReference>
<dbReference type="FunFam" id="3.40.1440.10:FF:000001">
    <property type="entry name" value="UvrABC system protein C"/>
    <property type="match status" value="1"/>
</dbReference>
<dbReference type="Pfam" id="PF08459">
    <property type="entry name" value="UvrC_RNaseH_dom"/>
    <property type="match status" value="1"/>
</dbReference>
<evidence type="ECO:0000256" key="2">
    <source>
        <dbReference type="ARBA" id="ARBA00022763"/>
    </source>
</evidence>
<keyword evidence="12" id="KW-1185">Reference proteome</keyword>
<dbReference type="Gene3D" id="3.30.420.340">
    <property type="entry name" value="UvrC, RNAse H endonuclease domain"/>
    <property type="match status" value="1"/>
</dbReference>
<dbReference type="HAMAP" id="MF_00203">
    <property type="entry name" value="UvrC"/>
    <property type="match status" value="1"/>
</dbReference>
<evidence type="ECO:0000256" key="5">
    <source>
        <dbReference type="ARBA" id="ARBA00023204"/>
    </source>
</evidence>
<dbReference type="Gene3D" id="3.40.1440.10">
    <property type="entry name" value="GIY-YIG endonuclease"/>
    <property type="match status" value="1"/>
</dbReference>
<evidence type="ECO:0000259" key="9">
    <source>
        <dbReference type="PROSITE" id="PS50164"/>
    </source>
</evidence>
<feature type="domain" description="UVR" evidence="8">
    <location>
        <begin position="198"/>
        <end position="233"/>
    </location>
</feature>